<feature type="transmembrane region" description="Helical" evidence="2">
    <location>
        <begin position="62"/>
        <end position="82"/>
    </location>
</feature>
<proteinExistence type="predicted"/>
<evidence type="ECO:0000256" key="1">
    <source>
        <dbReference type="SAM" id="MobiDB-lite"/>
    </source>
</evidence>
<name>A0A2A9D1X9_9MICO</name>
<dbReference type="Proteomes" id="UP000224915">
    <property type="component" value="Unassembled WGS sequence"/>
</dbReference>
<dbReference type="EMBL" id="PDJD01000001">
    <property type="protein sequence ID" value="PFG20336.1"/>
    <property type="molecule type" value="Genomic_DNA"/>
</dbReference>
<keyword evidence="2" id="KW-1133">Transmembrane helix</keyword>
<feature type="region of interest" description="Disordered" evidence="1">
    <location>
        <begin position="1"/>
        <end position="36"/>
    </location>
</feature>
<comment type="caution">
    <text evidence="3">The sequence shown here is derived from an EMBL/GenBank/DDBJ whole genome shotgun (WGS) entry which is preliminary data.</text>
</comment>
<feature type="transmembrane region" description="Helical" evidence="2">
    <location>
        <begin position="184"/>
        <end position="209"/>
    </location>
</feature>
<accession>A0A2A9D1X9</accession>
<evidence type="ECO:0000256" key="2">
    <source>
        <dbReference type="SAM" id="Phobius"/>
    </source>
</evidence>
<keyword evidence="2" id="KW-0812">Transmembrane</keyword>
<feature type="transmembrane region" description="Helical" evidence="2">
    <location>
        <begin position="154"/>
        <end position="178"/>
    </location>
</feature>
<feature type="transmembrane region" description="Helical" evidence="2">
    <location>
        <begin position="230"/>
        <end position="256"/>
    </location>
</feature>
<organism evidence="3 4">
    <name type="scientific">Serinibacter salmoneus</name>
    <dbReference type="NCBI Taxonomy" id="556530"/>
    <lineage>
        <taxon>Bacteria</taxon>
        <taxon>Bacillati</taxon>
        <taxon>Actinomycetota</taxon>
        <taxon>Actinomycetes</taxon>
        <taxon>Micrococcales</taxon>
        <taxon>Beutenbergiaceae</taxon>
        <taxon>Serinibacter</taxon>
    </lineage>
</organism>
<evidence type="ECO:0000313" key="4">
    <source>
        <dbReference type="Proteomes" id="UP000224915"/>
    </source>
</evidence>
<feature type="transmembrane region" description="Helical" evidence="2">
    <location>
        <begin position="102"/>
        <end position="133"/>
    </location>
</feature>
<sequence>MVTLVSESGGWGEAARPRRESANGAPTGPSLPCDPVPTAQPGLVEEVIAALRAAPGIVWGRGAALVAGLLVVETVLALRLAGAPLGRLRTALGGDLATNAGAVLAPALGWALTATTAIVSLTLVTVAIARPLGTRTGWPVPPREHPAGRLRTRIGLAVLASLTSLTLLTVPAAMPLALAGRTGWAAAAALGLVLSVLAVAGAVVLLPALALAVPAGSLRVGWTLAHGHRWWGVGVALLAGIALSVVSAAISAPIALLGTALGEQGVPVVAALGSLAGSITTVPVAGVVLLAAHARLASPARPGTPAAP</sequence>
<keyword evidence="4" id="KW-1185">Reference proteome</keyword>
<evidence type="ECO:0000313" key="3">
    <source>
        <dbReference type="EMBL" id="PFG20336.1"/>
    </source>
</evidence>
<reference evidence="3 4" key="1">
    <citation type="submission" date="2017-10" db="EMBL/GenBank/DDBJ databases">
        <title>Sequencing the genomes of 1000 actinobacteria strains.</title>
        <authorList>
            <person name="Klenk H.-P."/>
        </authorList>
    </citation>
    <scope>NUCLEOTIDE SEQUENCE [LARGE SCALE GENOMIC DNA]</scope>
    <source>
        <strain evidence="3 4">DSM 21801</strain>
    </source>
</reference>
<protein>
    <submittedName>
        <fullName evidence="3">Uncharacterized protein</fullName>
    </submittedName>
</protein>
<gene>
    <name evidence="3" type="ORF">ATL40_1934</name>
</gene>
<feature type="transmembrane region" description="Helical" evidence="2">
    <location>
        <begin position="268"/>
        <end position="292"/>
    </location>
</feature>
<keyword evidence="2" id="KW-0472">Membrane</keyword>
<dbReference type="AlphaFoldDB" id="A0A2A9D1X9"/>